<keyword evidence="8 15" id="KW-0547">Nucleotide-binding</keyword>
<evidence type="ECO:0000256" key="12">
    <source>
        <dbReference type="ARBA" id="ARBA00032931"/>
    </source>
</evidence>
<dbReference type="Pfam" id="PF02769">
    <property type="entry name" value="AIRS_C"/>
    <property type="match status" value="1"/>
</dbReference>
<dbReference type="AlphaFoldDB" id="A0AAW6TT28"/>
<evidence type="ECO:0000256" key="8">
    <source>
        <dbReference type="ARBA" id="ARBA00022741"/>
    </source>
</evidence>
<dbReference type="CDD" id="cd02196">
    <property type="entry name" value="PurM"/>
    <property type="match status" value="1"/>
</dbReference>
<dbReference type="InterPro" id="IPR036921">
    <property type="entry name" value="PurM-like_N_sf"/>
</dbReference>
<evidence type="ECO:0000256" key="15">
    <source>
        <dbReference type="HAMAP-Rule" id="MF_00741"/>
    </source>
</evidence>
<evidence type="ECO:0000256" key="4">
    <source>
        <dbReference type="ARBA" id="ARBA00013047"/>
    </source>
</evidence>
<dbReference type="Proteomes" id="UP001431776">
    <property type="component" value="Unassembled WGS sequence"/>
</dbReference>
<dbReference type="NCBIfam" id="TIGR00878">
    <property type="entry name" value="purM"/>
    <property type="match status" value="1"/>
</dbReference>
<dbReference type="InterPro" id="IPR010918">
    <property type="entry name" value="PurM-like_C_dom"/>
</dbReference>
<dbReference type="GO" id="GO:0004637">
    <property type="term" value="F:phosphoribosylamine-glycine ligase activity"/>
    <property type="evidence" value="ECO:0007669"/>
    <property type="project" value="TreeGrafter"/>
</dbReference>
<evidence type="ECO:0000256" key="10">
    <source>
        <dbReference type="ARBA" id="ARBA00022840"/>
    </source>
</evidence>
<evidence type="ECO:0000259" key="17">
    <source>
        <dbReference type="Pfam" id="PF02769"/>
    </source>
</evidence>
<evidence type="ECO:0000256" key="1">
    <source>
        <dbReference type="ARBA" id="ARBA00004496"/>
    </source>
</evidence>
<comment type="similarity">
    <text evidence="3 15">Belongs to the AIR synthase family.</text>
</comment>
<keyword evidence="6 15" id="KW-0963">Cytoplasm</keyword>
<dbReference type="GO" id="GO:0046084">
    <property type="term" value="P:adenine biosynthetic process"/>
    <property type="evidence" value="ECO:0007669"/>
    <property type="project" value="TreeGrafter"/>
</dbReference>
<protein>
    <recommendedName>
        <fullName evidence="5 15">Phosphoribosylformylglycinamidine cyclo-ligase</fullName>
        <ecNumber evidence="4 15">6.3.3.1</ecNumber>
    </recommendedName>
    <alternativeName>
        <fullName evidence="12 15">AIR synthase</fullName>
    </alternativeName>
    <alternativeName>
        <fullName evidence="13 15">AIRS</fullName>
    </alternativeName>
    <alternativeName>
        <fullName evidence="11 15">Phosphoribosyl-aminoimidazole synthetase</fullName>
    </alternativeName>
</protein>
<dbReference type="Pfam" id="PF00586">
    <property type="entry name" value="AIRS"/>
    <property type="match status" value="1"/>
</dbReference>
<evidence type="ECO:0000256" key="7">
    <source>
        <dbReference type="ARBA" id="ARBA00022598"/>
    </source>
</evidence>
<evidence type="ECO:0000256" key="3">
    <source>
        <dbReference type="ARBA" id="ARBA00010280"/>
    </source>
</evidence>
<dbReference type="InterPro" id="IPR036676">
    <property type="entry name" value="PurM-like_C_sf"/>
</dbReference>
<evidence type="ECO:0000256" key="9">
    <source>
        <dbReference type="ARBA" id="ARBA00022755"/>
    </source>
</evidence>
<dbReference type="GO" id="GO:0006189">
    <property type="term" value="P:'de novo' IMP biosynthetic process"/>
    <property type="evidence" value="ECO:0007669"/>
    <property type="project" value="UniProtKB-UniRule"/>
</dbReference>
<reference evidence="18" key="1">
    <citation type="submission" date="2023-05" db="EMBL/GenBank/DDBJ databases">
        <title>Anaerotaeda fermentans gen. nov., sp. nov., a novel anaerobic planctomycete of the new family within the order Sedimentisphaerales isolated from Taman Peninsula, Russia.</title>
        <authorList>
            <person name="Khomyakova M.A."/>
            <person name="Merkel A.Y."/>
            <person name="Slobodkin A.I."/>
        </authorList>
    </citation>
    <scope>NUCLEOTIDE SEQUENCE</scope>
    <source>
        <strain evidence="18">M17dextr</strain>
    </source>
</reference>
<feature type="domain" description="PurM-like C-terminal" evidence="17">
    <location>
        <begin position="181"/>
        <end position="352"/>
    </location>
</feature>
<comment type="caution">
    <text evidence="18">The sequence shown here is derived from an EMBL/GenBank/DDBJ whole genome shotgun (WGS) entry which is preliminary data.</text>
</comment>
<dbReference type="InterPro" id="IPR016188">
    <property type="entry name" value="PurM-like_N"/>
</dbReference>
<evidence type="ECO:0000256" key="5">
    <source>
        <dbReference type="ARBA" id="ARBA00020367"/>
    </source>
</evidence>
<dbReference type="FunFam" id="3.90.650.10:FF:000011">
    <property type="entry name" value="Phosphoribosylformylglycinamidine cyclo-ligase"/>
    <property type="match status" value="1"/>
</dbReference>
<dbReference type="InterPro" id="IPR004733">
    <property type="entry name" value="PurM_cligase"/>
</dbReference>
<evidence type="ECO:0000259" key="16">
    <source>
        <dbReference type="Pfam" id="PF00586"/>
    </source>
</evidence>
<dbReference type="EMBL" id="JASCXX010000007">
    <property type="protein sequence ID" value="MDI6448852.1"/>
    <property type="molecule type" value="Genomic_DNA"/>
</dbReference>
<dbReference type="HAMAP" id="MF_00741">
    <property type="entry name" value="AIRS"/>
    <property type="match status" value="1"/>
</dbReference>
<evidence type="ECO:0000256" key="11">
    <source>
        <dbReference type="ARBA" id="ARBA00031908"/>
    </source>
</evidence>
<evidence type="ECO:0000313" key="18">
    <source>
        <dbReference type="EMBL" id="MDI6448852.1"/>
    </source>
</evidence>
<dbReference type="Gene3D" id="3.90.650.10">
    <property type="entry name" value="PurM-like C-terminal domain"/>
    <property type="match status" value="1"/>
</dbReference>
<comment type="subcellular location">
    <subcellularLocation>
        <location evidence="1 15">Cytoplasm</location>
    </subcellularLocation>
</comment>
<keyword evidence="7 15" id="KW-0436">Ligase</keyword>
<evidence type="ECO:0000313" key="19">
    <source>
        <dbReference type="Proteomes" id="UP001431776"/>
    </source>
</evidence>
<sequence length="356" mass="38741">MSKYVSYEQAGVNIDANDEMVERIQSSLASTFGPRVIALPGGFAGLFRLDYDEKLFKKNYKNPVLVACTDGVGSKVQLAAKARKFDTVGIDLVAMSVNDMLVIGAEPLFFLDYVALHKLEPALVAELVKGIAAGCRMADCALIGGETAEMPDTYRKGDFDLAGFAVGVVERDKTITGKKVRPGDVILGLRSSGLHSNGYTLARNICFKQARLKMNDVLDELDGTTVGETLLTPTRIYVQPIVKLLTKYKVKRVVHAMAHITGGGLVGNIPRILPKDCNAVLKKSSWPRPKIFPFLQKAGPVEEDEMFRVFNMGIGYVLIVAADFADSIGRNLQRWGEKVNRIGTVTAGSGKVVLKN</sequence>
<organism evidence="18 19">
    <name type="scientific">Anaerobaca lacustris</name>
    <dbReference type="NCBI Taxonomy" id="3044600"/>
    <lineage>
        <taxon>Bacteria</taxon>
        <taxon>Pseudomonadati</taxon>
        <taxon>Planctomycetota</taxon>
        <taxon>Phycisphaerae</taxon>
        <taxon>Sedimentisphaerales</taxon>
        <taxon>Anaerobacaceae</taxon>
        <taxon>Anaerobaca</taxon>
    </lineage>
</organism>
<accession>A0AAW6TT28</accession>
<dbReference type="PANTHER" id="PTHR10520:SF12">
    <property type="entry name" value="TRIFUNCTIONAL PURINE BIOSYNTHETIC PROTEIN ADENOSINE-3"/>
    <property type="match status" value="1"/>
</dbReference>
<dbReference type="EC" id="6.3.3.1" evidence="4 15"/>
<dbReference type="PANTHER" id="PTHR10520">
    <property type="entry name" value="TRIFUNCTIONAL PURINE BIOSYNTHETIC PROTEIN ADENOSINE-3-RELATED"/>
    <property type="match status" value="1"/>
</dbReference>
<evidence type="ECO:0000256" key="6">
    <source>
        <dbReference type="ARBA" id="ARBA00022490"/>
    </source>
</evidence>
<evidence type="ECO:0000256" key="2">
    <source>
        <dbReference type="ARBA" id="ARBA00004686"/>
    </source>
</evidence>
<dbReference type="Gene3D" id="3.30.1330.10">
    <property type="entry name" value="PurM-like, N-terminal domain"/>
    <property type="match status" value="1"/>
</dbReference>
<keyword evidence="10 15" id="KW-0067">ATP-binding</keyword>
<dbReference type="RefSeq" id="WP_349244263.1">
    <property type="nucleotide sequence ID" value="NZ_JASCXX010000007.1"/>
</dbReference>
<dbReference type="SUPFAM" id="SSF55326">
    <property type="entry name" value="PurM N-terminal domain-like"/>
    <property type="match status" value="1"/>
</dbReference>
<dbReference type="GO" id="GO:0004641">
    <property type="term" value="F:phosphoribosylformylglycinamidine cyclo-ligase activity"/>
    <property type="evidence" value="ECO:0007669"/>
    <property type="project" value="UniProtKB-UniRule"/>
</dbReference>
<keyword evidence="9 15" id="KW-0658">Purine biosynthesis</keyword>
<comment type="catalytic activity">
    <reaction evidence="14 15">
        <text>2-formamido-N(1)-(5-O-phospho-beta-D-ribosyl)acetamidine + ATP = 5-amino-1-(5-phospho-beta-D-ribosyl)imidazole + ADP + phosphate + H(+)</text>
        <dbReference type="Rhea" id="RHEA:23032"/>
        <dbReference type="ChEBI" id="CHEBI:15378"/>
        <dbReference type="ChEBI" id="CHEBI:30616"/>
        <dbReference type="ChEBI" id="CHEBI:43474"/>
        <dbReference type="ChEBI" id="CHEBI:137981"/>
        <dbReference type="ChEBI" id="CHEBI:147287"/>
        <dbReference type="ChEBI" id="CHEBI:456216"/>
        <dbReference type="EC" id="6.3.3.1"/>
    </reaction>
</comment>
<proteinExistence type="inferred from homology"/>
<dbReference type="SUPFAM" id="SSF56042">
    <property type="entry name" value="PurM C-terminal domain-like"/>
    <property type="match status" value="1"/>
</dbReference>
<dbReference type="FunFam" id="3.30.1330.10:FF:000001">
    <property type="entry name" value="Phosphoribosylformylglycinamidine cyclo-ligase"/>
    <property type="match status" value="1"/>
</dbReference>
<gene>
    <name evidence="15 18" type="primary">purM</name>
    <name evidence="18" type="ORF">QJ522_07320</name>
</gene>
<comment type="pathway">
    <text evidence="2 15">Purine metabolism; IMP biosynthesis via de novo pathway; 5-amino-1-(5-phospho-D-ribosyl)imidazole from N(2)-formyl-N(1)-(5-phospho-D-ribosyl)glycinamide: step 2/2.</text>
</comment>
<evidence type="ECO:0000256" key="14">
    <source>
        <dbReference type="ARBA" id="ARBA00049057"/>
    </source>
</evidence>
<feature type="domain" description="PurM-like N-terminal" evidence="16">
    <location>
        <begin position="64"/>
        <end position="169"/>
    </location>
</feature>
<evidence type="ECO:0000256" key="13">
    <source>
        <dbReference type="ARBA" id="ARBA00033093"/>
    </source>
</evidence>
<dbReference type="GO" id="GO:0005829">
    <property type="term" value="C:cytosol"/>
    <property type="evidence" value="ECO:0007669"/>
    <property type="project" value="TreeGrafter"/>
</dbReference>
<dbReference type="GO" id="GO:0005524">
    <property type="term" value="F:ATP binding"/>
    <property type="evidence" value="ECO:0007669"/>
    <property type="project" value="UniProtKB-KW"/>
</dbReference>
<name>A0AAW6TT28_9BACT</name>
<keyword evidence="19" id="KW-1185">Reference proteome</keyword>